<evidence type="ECO:0000256" key="1">
    <source>
        <dbReference type="SAM" id="SignalP"/>
    </source>
</evidence>
<dbReference type="NCBIfam" id="TIGR02669">
    <property type="entry name" value="SpoIID_LytB"/>
    <property type="match status" value="1"/>
</dbReference>
<keyword evidence="4" id="KW-1185">Reference proteome</keyword>
<reference evidence="3 4" key="1">
    <citation type="submission" date="2018-11" db="EMBL/GenBank/DDBJ databases">
        <title>Complete genome sequence of Nocardioides baekrokdamisoli strain KCTC 39748.</title>
        <authorList>
            <person name="Kang S.W."/>
            <person name="Lee K.C."/>
            <person name="Kim K.K."/>
            <person name="Kim J.S."/>
            <person name="Kim D.S."/>
            <person name="Ko S.H."/>
            <person name="Yang S.H."/>
            <person name="Shin Y.K."/>
            <person name="Lee J.S."/>
        </authorList>
    </citation>
    <scope>NUCLEOTIDE SEQUENCE [LARGE SCALE GENOMIC DNA]</scope>
    <source>
        <strain evidence="3 4">KCTC 39748</strain>
    </source>
</reference>
<dbReference type="Pfam" id="PF08486">
    <property type="entry name" value="SpoIID"/>
    <property type="match status" value="1"/>
</dbReference>
<feature type="signal peptide" evidence="1">
    <location>
        <begin position="1"/>
        <end position="28"/>
    </location>
</feature>
<accession>A0A3G9ICD0</accession>
<proteinExistence type="predicted"/>
<dbReference type="Proteomes" id="UP000271573">
    <property type="component" value="Chromosome"/>
</dbReference>
<dbReference type="AlphaFoldDB" id="A0A3G9ICD0"/>
<dbReference type="InterPro" id="IPR051922">
    <property type="entry name" value="Bact_Sporulation_Assoc"/>
</dbReference>
<gene>
    <name evidence="3" type="ORF">Back2_08770</name>
</gene>
<sequence>MIRRRSRAVVAALAAAVATLFSPSSAQAYTASQHMVISGHGWGHGHGMSQYGARGAAIKGLDYKQILGFYYPHTTWSTKTGLVRVLLAGITTNKVVARPRSSLTASWRGHTSVWNLGKVQPTADQWQIVPASGGRSVLMYHVAAGWKTYTAVVGELDFYALGNPISIGVPGGWRSYRGTVGAVLPSPSAATRWIVNTLQLDQYILGVIPSEMPSSWQPEALKAQAVAARTYAAFEMATPASPEYDLFDDTRSQVYGGFTAEQASTNTAASATTGQILMYGGKPAFTEFSSSNGGYELAASTNPQPYLPSQPDPYEQYSGNPYATWSASISVTTLLNECPSAGSSITSVTAEHYPPSNNPWLSRVIVKGPSGSCTFYGYQFRVMNGLRSANMGFHIS</sequence>
<dbReference type="PANTHER" id="PTHR30032:SF4">
    <property type="entry name" value="AMIDASE ENHANCER"/>
    <property type="match status" value="1"/>
</dbReference>
<feature type="domain" description="Sporulation stage II protein D amidase enhancer LytB N-terminal" evidence="2">
    <location>
        <begin position="193"/>
        <end position="279"/>
    </location>
</feature>
<dbReference type="KEGG" id="nbe:Back2_08770"/>
<organism evidence="3 4">
    <name type="scientific">Nocardioides baekrokdamisoli</name>
    <dbReference type="NCBI Taxonomy" id="1804624"/>
    <lineage>
        <taxon>Bacteria</taxon>
        <taxon>Bacillati</taxon>
        <taxon>Actinomycetota</taxon>
        <taxon>Actinomycetes</taxon>
        <taxon>Propionibacteriales</taxon>
        <taxon>Nocardioidaceae</taxon>
        <taxon>Nocardioides</taxon>
    </lineage>
</organism>
<dbReference type="RefSeq" id="WP_125567097.1">
    <property type="nucleotide sequence ID" value="NZ_AP019307.1"/>
</dbReference>
<evidence type="ECO:0000313" key="4">
    <source>
        <dbReference type="Proteomes" id="UP000271573"/>
    </source>
</evidence>
<keyword evidence="1" id="KW-0732">Signal</keyword>
<name>A0A3G9ICD0_9ACTN</name>
<dbReference type="InterPro" id="IPR013486">
    <property type="entry name" value="SpoIID/LytB"/>
</dbReference>
<dbReference type="EMBL" id="AP019307">
    <property type="protein sequence ID" value="BBH16590.1"/>
    <property type="molecule type" value="Genomic_DNA"/>
</dbReference>
<dbReference type="OrthoDB" id="9773852at2"/>
<dbReference type="GO" id="GO:0030435">
    <property type="term" value="P:sporulation resulting in formation of a cellular spore"/>
    <property type="evidence" value="ECO:0007669"/>
    <property type="project" value="InterPro"/>
</dbReference>
<dbReference type="InterPro" id="IPR013693">
    <property type="entry name" value="SpoIID/LytB_N"/>
</dbReference>
<protein>
    <recommendedName>
        <fullName evidence="2">Sporulation stage II protein D amidase enhancer LytB N-terminal domain-containing protein</fullName>
    </recommendedName>
</protein>
<evidence type="ECO:0000313" key="3">
    <source>
        <dbReference type="EMBL" id="BBH16590.1"/>
    </source>
</evidence>
<evidence type="ECO:0000259" key="2">
    <source>
        <dbReference type="Pfam" id="PF08486"/>
    </source>
</evidence>
<dbReference type="GO" id="GO:0030288">
    <property type="term" value="C:outer membrane-bounded periplasmic space"/>
    <property type="evidence" value="ECO:0007669"/>
    <property type="project" value="TreeGrafter"/>
</dbReference>
<feature type="chain" id="PRO_5018329101" description="Sporulation stage II protein D amidase enhancer LytB N-terminal domain-containing protein" evidence="1">
    <location>
        <begin position="29"/>
        <end position="396"/>
    </location>
</feature>
<dbReference type="PANTHER" id="PTHR30032">
    <property type="entry name" value="N-ACETYLMURAMOYL-L-ALANINE AMIDASE-RELATED"/>
    <property type="match status" value="1"/>
</dbReference>